<keyword evidence="11" id="KW-1185">Reference proteome</keyword>
<evidence type="ECO:0000259" key="9">
    <source>
        <dbReference type="SMART" id="SM00859"/>
    </source>
</evidence>
<dbReference type="InterPro" id="IPR023013">
    <property type="entry name" value="AGPR_AS"/>
</dbReference>
<dbReference type="Pfam" id="PF22698">
    <property type="entry name" value="Semialdhyde_dhC_1"/>
    <property type="match status" value="1"/>
</dbReference>
<comment type="pathway">
    <text evidence="1 7">Amino-acid biosynthesis; L-arginine biosynthesis; N(2)-acetyl-L-ornithine from L-glutamate: step 3/4.</text>
</comment>
<evidence type="ECO:0000256" key="3">
    <source>
        <dbReference type="ARBA" id="ARBA00022605"/>
    </source>
</evidence>
<evidence type="ECO:0000256" key="1">
    <source>
        <dbReference type="ARBA" id="ARBA00004862"/>
    </source>
</evidence>
<dbReference type="HAMAP" id="MF_00150">
    <property type="entry name" value="ArgC_type1"/>
    <property type="match status" value="1"/>
</dbReference>
<dbReference type="CDD" id="cd17895">
    <property type="entry name" value="AGPR_1_N"/>
    <property type="match status" value="1"/>
</dbReference>
<dbReference type="AlphaFoldDB" id="A0A4U1BB78"/>
<dbReference type="SUPFAM" id="SSF51735">
    <property type="entry name" value="NAD(P)-binding Rossmann-fold domains"/>
    <property type="match status" value="1"/>
</dbReference>
<feature type="active site" evidence="7 8">
    <location>
        <position position="156"/>
    </location>
</feature>
<evidence type="ECO:0000256" key="8">
    <source>
        <dbReference type="PROSITE-ProRule" id="PRU10010"/>
    </source>
</evidence>
<sequence length="335" mass="35263">MTTIAVIGASGYAGATLAKLIASSPALTLGGLYVSENSLDAGKPLSQLYPGMLGVVDLPLQGLSAQALAGLCAQCDGVALATEHLVSASLVPQLLQAGLSVFDLSGGHRFKDAAIYPTYYGFEHPHPALLLEAEYGLVDWYAHTLKGCKLIAVPGCYPTASLLALKPLKQAGIFQESTMPVINAVSGVSGAGRKAQLNTHLCEVSLTPYGVLGHRHQPEIETYLGQPVVFTPHLGNFKRGILATITCQVKPGTTEAEIAEAFEIYQGSDKVKLLPAGSWPKVDDVAGSDLCLLAWKLDSQRNVLVVASAIDNLMKGAASQALECINIHFGHEVYS</sequence>
<dbReference type="PROSITE" id="PS01224">
    <property type="entry name" value="ARGC"/>
    <property type="match status" value="1"/>
</dbReference>
<evidence type="ECO:0000256" key="5">
    <source>
        <dbReference type="ARBA" id="ARBA00023002"/>
    </source>
</evidence>
<dbReference type="PANTHER" id="PTHR32338:SF10">
    <property type="entry name" value="N-ACETYL-GAMMA-GLUTAMYL-PHOSPHATE REDUCTASE, CHLOROPLASTIC-RELATED"/>
    <property type="match status" value="1"/>
</dbReference>
<comment type="catalytic activity">
    <reaction evidence="6 7">
        <text>N-acetyl-L-glutamate 5-semialdehyde + phosphate + NADP(+) = N-acetyl-L-glutamyl 5-phosphate + NADPH + H(+)</text>
        <dbReference type="Rhea" id="RHEA:21588"/>
        <dbReference type="ChEBI" id="CHEBI:15378"/>
        <dbReference type="ChEBI" id="CHEBI:29123"/>
        <dbReference type="ChEBI" id="CHEBI:43474"/>
        <dbReference type="ChEBI" id="CHEBI:57783"/>
        <dbReference type="ChEBI" id="CHEBI:57936"/>
        <dbReference type="ChEBI" id="CHEBI:58349"/>
        <dbReference type="EC" id="1.2.1.38"/>
    </reaction>
</comment>
<keyword evidence="2 7" id="KW-0055">Arginine biosynthesis</keyword>
<protein>
    <recommendedName>
        <fullName evidence="7">N-acetyl-gamma-glutamyl-phosphate reductase</fullName>
        <shortName evidence="7">AGPR</shortName>
        <ecNumber evidence="7">1.2.1.38</ecNumber>
    </recommendedName>
    <alternativeName>
        <fullName evidence="7">N-acetyl-glutamate semialdehyde dehydrogenase</fullName>
        <shortName evidence="7">NAGSA dehydrogenase</shortName>
    </alternativeName>
</protein>
<dbReference type="Gene3D" id="3.30.360.10">
    <property type="entry name" value="Dihydrodipicolinate Reductase, domain 2"/>
    <property type="match status" value="1"/>
</dbReference>
<dbReference type="EC" id="1.2.1.38" evidence="7"/>
<feature type="domain" description="Semialdehyde dehydrogenase NAD-binding" evidence="9">
    <location>
        <begin position="3"/>
        <end position="148"/>
    </location>
</feature>
<dbReference type="GO" id="GO:0005737">
    <property type="term" value="C:cytoplasm"/>
    <property type="evidence" value="ECO:0007669"/>
    <property type="project" value="UniProtKB-SubCell"/>
</dbReference>
<dbReference type="EMBL" id="SWCI01000010">
    <property type="protein sequence ID" value="TKB48011.1"/>
    <property type="molecule type" value="Genomic_DNA"/>
</dbReference>
<dbReference type="InterPro" id="IPR000534">
    <property type="entry name" value="Semialdehyde_DH_NAD-bd"/>
</dbReference>
<dbReference type="Gene3D" id="3.40.50.720">
    <property type="entry name" value="NAD(P)-binding Rossmann-like Domain"/>
    <property type="match status" value="1"/>
</dbReference>
<dbReference type="NCBIfam" id="TIGR01850">
    <property type="entry name" value="argC"/>
    <property type="match status" value="1"/>
</dbReference>
<dbReference type="UniPathway" id="UPA00068">
    <property type="reaction ID" value="UER00108"/>
</dbReference>
<dbReference type="CDD" id="cd23934">
    <property type="entry name" value="AGPR_1_C"/>
    <property type="match status" value="1"/>
</dbReference>
<keyword evidence="5 7" id="KW-0560">Oxidoreductase</keyword>
<accession>A0A4U1BB78</accession>
<evidence type="ECO:0000256" key="6">
    <source>
        <dbReference type="ARBA" id="ARBA00050557"/>
    </source>
</evidence>
<dbReference type="PANTHER" id="PTHR32338">
    <property type="entry name" value="N-ACETYL-GAMMA-GLUTAMYL-PHOSPHATE REDUCTASE, CHLOROPLASTIC-RELATED-RELATED"/>
    <property type="match status" value="1"/>
</dbReference>
<evidence type="ECO:0000313" key="10">
    <source>
        <dbReference type="EMBL" id="TKB48011.1"/>
    </source>
</evidence>
<comment type="function">
    <text evidence="7">Catalyzes the NADPH-dependent reduction of N-acetyl-5-glutamyl phosphate to yield N-acetyl-L-glutamate 5-semialdehyde.</text>
</comment>
<dbReference type="SMART" id="SM00859">
    <property type="entry name" value="Semialdhyde_dh"/>
    <property type="match status" value="1"/>
</dbReference>
<keyword evidence="3 7" id="KW-0028">Amino-acid biosynthesis</keyword>
<dbReference type="InterPro" id="IPR050085">
    <property type="entry name" value="AGPR"/>
</dbReference>
<dbReference type="GO" id="GO:0070401">
    <property type="term" value="F:NADP+ binding"/>
    <property type="evidence" value="ECO:0007669"/>
    <property type="project" value="InterPro"/>
</dbReference>
<dbReference type="SUPFAM" id="SSF55347">
    <property type="entry name" value="Glyceraldehyde-3-phosphate dehydrogenase-like, C-terminal domain"/>
    <property type="match status" value="1"/>
</dbReference>
<evidence type="ECO:0000313" key="11">
    <source>
        <dbReference type="Proteomes" id="UP000305674"/>
    </source>
</evidence>
<dbReference type="Pfam" id="PF01118">
    <property type="entry name" value="Semialdhyde_dh"/>
    <property type="match status" value="1"/>
</dbReference>
<comment type="caution">
    <text evidence="10">The sequence shown here is derived from an EMBL/GenBank/DDBJ whole genome shotgun (WGS) entry which is preliminary data.</text>
</comment>
<dbReference type="InterPro" id="IPR000706">
    <property type="entry name" value="AGPR_type-1"/>
</dbReference>
<dbReference type="GO" id="GO:0051287">
    <property type="term" value="F:NAD binding"/>
    <property type="evidence" value="ECO:0007669"/>
    <property type="project" value="InterPro"/>
</dbReference>
<dbReference type="RefSeq" id="WP_136853901.1">
    <property type="nucleotide sequence ID" value="NZ_SWCI01000010.1"/>
</dbReference>
<comment type="similarity">
    <text evidence="7">Belongs to the NAGSA dehydrogenase family. Type 1 subfamily.</text>
</comment>
<keyword evidence="7" id="KW-0963">Cytoplasm</keyword>
<gene>
    <name evidence="7 10" type="primary">argC</name>
    <name evidence="10" type="ORF">FCL40_13870</name>
</gene>
<proteinExistence type="inferred from homology"/>
<keyword evidence="4 7" id="KW-0521">NADP</keyword>
<dbReference type="FunFam" id="3.30.360.10:FF:000014">
    <property type="entry name" value="N-acetyl-gamma-glutamyl-phosphate reductase"/>
    <property type="match status" value="1"/>
</dbReference>
<name>A0A4U1BB78_9GAMM</name>
<evidence type="ECO:0000256" key="4">
    <source>
        <dbReference type="ARBA" id="ARBA00022857"/>
    </source>
</evidence>
<comment type="subcellular location">
    <subcellularLocation>
        <location evidence="7">Cytoplasm</location>
    </subcellularLocation>
</comment>
<reference evidence="10 11" key="1">
    <citation type="submission" date="2019-04" db="EMBL/GenBank/DDBJ databases">
        <authorList>
            <person name="Hwang J.C."/>
        </authorList>
    </citation>
    <scope>NUCLEOTIDE SEQUENCE [LARGE SCALE GENOMIC DNA]</scope>
    <source>
        <strain evidence="10 11">IMCC35001</strain>
    </source>
</reference>
<dbReference type="InterPro" id="IPR058924">
    <property type="entry name" value="AGPR_dimerisation_dom"/>
</dbReference>
<dbReference type="GO" id="GO:0003942">
    <property type="term" value="F:N-acetyl-gamma-glutamyl-phosphate reductase activity"/>
    <property type="evidence" value="ECO:0007669"/>
    <property type="project" value="UniProtKB-UniRule"/>
</dbReference>
<dbReference type="GO" id="GO:0006526">
    <property type="term" value="P:L-arginine biosynthetic process"/>
    <property type="evidence" value="ECO:0007669"/>
    <property type="project" value="UniProtKB-UniRule"/>
</dbReference>
<evidence type="ECO:0000256" key="7">
    <source>
        <dbReference type="HAMAP-Rule" id="MF_00150"/>
    </source>
</evidence>
<evidence type="ECO:0000256" key="2">
    <source>
        <dbReference type="ARBA" id="ARBA00022571"/>
    </source>
</evidence>
<dbReference type="OrthoDB" id="9801289at2"/>
<dbReference type="Proteomes" id="UP000305674">
    <property type="component" value="Unassembled WGS sequence"/>
</dbReference>
<organism evidence="10 11">
    <name type="scientific">Ferrimonas sediminicola</name>
    <dbReference type="NCBI Taxonomy" id="2569538"/>
    <lineage>
        <taxon>Bacteria</taxon>
        <taxon>Pseudomonadati</taxon>
        <taxon>Pseudomonadota</taxon>
        <taxon>Gammaproteobacteria</taxon>
        <taxon>Alteromonadales</taxon>
        <taxon>Ferrimonadaceae</taxon>
        <taxon>Ferrimonas</taxon>
    </lineage>
</organism>
<dbReference type="InterPro" id="IPR036291">
    <property type="entry name" value="NAD(P)-bd_dom_sf"/>
</dbReference>